<gene>
    <name evidence="1" type="ORF">APX70_01216</name>
</gene>
<accession>A0A3M2YWL4</accession>
<comment type="caution">
    <text evidence="1">The sequence shown here is derived from an EMBL/GenBank/DDBJ whole genome shotgun (WGS) entry which is preliminary data.</text>
</comment>
<evidence type="ECO:0000313" key="1">
    <source>
        <dbReference type="EMBL" id="RML80452.1"/>
    </source>
</evidence>
<protein>
    <submittedName>
        <fullName evidence="1">Prophage PSPPH06, putative tail sheath protein</fullName>
    </submittedName>
</protein>
<dbReference type="InterPro" id="IPR019694">
    <property type="entry name" value="Phage_HP1_Orf23"/>
</dbReference>
<dbReference type="AlphaFoldDB" id="A0A3M2YWL4"/>
<dbReference type="Proteomes" id="UP000282378">
    <property type="component" value="Unassembled WGS sequence"/>
</dbReference>
<dbReference type="EMBL" id="RBNL01002101">
    <property type="protein sequence ID" value="RML80452.1"/>
    <property type="molecule type" value="Genomic_DNA"/>
</dbReference>
<organism evidence="1 2">
    <name type="scientific">Pseudomonas syringae pv. maculicola</name>
    <dbReference type="NCBI Taxonomy" id="59511"/>
    <lineage>
        <taxon>Bacteria</taxon>
        <taxon>Pseudomonadati</taxon>
        <taxon>Pseudomonadota</taxon>
        <taxon>Gammaproteobacteria</taxon>
        <taxon>Pseudomonadales</taxon>
        <taxon>Pseudomonadaceae</taxon>
        <taxon>Pseudomonas</taxon>
    </lineage>
</organism>
<name>A0A3M2YWL4_PSEYM</name>
<dbReference type="Pfam" id="PF10758">
    <property type="entry name" value="DUF2586"/>
    <property type="match status" value="1"/>
</dbReference>
<reference evidence="1 2" key="1">
    <citation type="submission" date="2018-08" db="EMBL/GenBank/DDBJ databases">
        <title>Recombination of ecologically and evolutionarily significant loci maintains genetic cohesion in the Pseudomonas syringae species complex.</title>
        <authorList>
            <person name="Dillon M."/>
            <person name="Thakur S."/>
            <person name="Almeida R.N.D."/>
            <person name="Weir B.S."/>
            <person name="Guttman D.S."/>
        </authorList>
    </citation>
    <scope>NUCLEOTIDE SEQUENCE [LARGE SCALE GENOMIC DNA]</scope>
    <source>
        <strain evidence="1 2">88_10</strain>
    </source>
</reference>
<evidence type="ECO:0000313" key="2">
    <source>
        <dbReference type="Proteomes" id="UP000282378"/>
    </source>
</evidence>
<sequence>MRVATGAIVGLGAEPKDMDGILLTSAVLTQLDAARLSVPQTYPDYPGTYWGDGNLLDTPGSDFQVIENLRVVDKAARRVRVLLIRYVGDRSLNNSANSMATTTSKLMAPLRAMAKSTKFAGQVFPGEIEQPKDGDIVLTWTSKTSVVAYLKLRPLNCPKDLTANIALDLSVTDSE</sequence>
<proteinExistence type="predicted"/>